<reference evidence="2 3" key="1">
    <citation type="submission" date="2019-10" db="EMBL/GenBank/DDBJ databases">
        <title>Sequencing and Assembly of Multiple Reported Metal-Biooxidizing Members of the Extremely Thermoacidophilic Archaeal Family Sulfolobaceae.</title>
        <authorList>
            <person name="Counts J.A."/>
            <person name="Kelly R.M."/>
        </authorList>
    </citation>
    <scope>NUCLEOTIDE SEQUENCE [LARGE SCALE GENOMIC DNA]</scope>
    <source>
        <strain evidence="2 3">DSM 6482</strain>
    </source>
</reference>
<dbReference type="PANTHER" id="PTHR35402">
    <property type="entry name" value="INTEGRAL MEMBRANE PROTEIN-RELATED"/>
    <property type="match status" value="1"/>
</dbReference>
<dbReference type="PANTHER" id="PTHR35402:SF1">
    <property type="entry name" value="TYPE II SECRETION SYSTEM PROTEIN GSPF DOMAIN-CONTAINING PROTEIN"/>
    <property type="match status" value="1"/>
</dbReference>
<feature type="transmembrane region" description="Helical" evidence="1">
    <location>
        <begin position="472"/>
        <end position="493"/>
    </location>
</feature>
<dbReference type="Proteomes" id="UP000470772">
    <property type="component" value="Unassembled WGS sequence"/>
</dbReference>
<dbReference type="InterPro" id="IPR056569">
    <property type="entry name" value="ArlJ-like"/>
</dbReference>
<gene>
    <name evidence="2" type="ORF">GC250_04685</name>
</gene>
<feature type="transmembrane region" description="Helical" evidence="1">
    <location>
        <begin position="266"/>
        <end position="284"/>
    </location>
</feature>
<evidence type="ECO:0000313" key="2">
    <source>
        <dbReference type="EMBL" id="MUN28749.1"/>
    </source>
</evidence>
<feature type="transmembrane region" description="Helical" evidence="1">
    <location>
        <begin position="290"/>
        <end position="308"/>
    </location>
</feature>
<name>A0A6A9QKU8_SULME</name>
<proteinExistence type="predicted"/>
<feature type="transmembrane region" description="Helical" evidence="1">
    <location>
        <begin position="448"/>
        <end position="465"/>
    </location>
</feature>
<keyword evidence="1" id="KW-0472">Membrane</keyword>
<feature type="transmembrane region" description="Helical" evidence="1">
    <location>
        <begin position="35"/>
        <end position="52"/>
    </location>
</feature>
<keyword evidence="1" id="KW-0812">Transmembrane</keyword>
<protein>
    <recommendedName>
        <fullName evidence="4">Type II secretion system protein GspF domain-containing protein</fullName>
    </recommendedName>
</protein>
<dbReference type="RefSeq" id="WP_156016417.1">
    <property type="nucleotide sequence ID" value="NZ_WGGD01000005.1"/>
</dbReference>
<feature type="transmembrane region" description="Helical" evidence="1">
    <location>
        <begin position="58"/>
        <end position="77"/>
    </location>
</feature>
<keyword evidence="3" id="KW-1185">Reference proteome</keyword>
<dbReference type="AlphaFoldDB" id="A0A6A9QKU8"/>
<evidence type="ECO:0000313" key="3">
    <source>
        <dbReference type="Proteomes" id="UP000470772"/>
    </source>
</evidence>
<keyword evidence="1" id="KW-1133">Transmembrane helix</keyword>
<accession>A0A6A9QKU8</accession>
<sequence>MLEAITSRICNLFSKKLNEDMKITGNDINNYCKKFDKYLILSIITVSISLFLSFMVELIFLFTLILPLFIIFHPILLEKSKKEELIKEIEKEIPIFVTLLYIDSILGKSLYQCIESIKGSKILKGISKEAVLLEKSVKLNGISTSRAIVNRSRLHKRNILGSIYSDFIDSESIGVSLSLRARQTLEKVMNRLKENYSTYIQRSSDLSEILFSFFLLLPIMLISFQLAFNNGLNVTQLIAPLLVSPLFYFAITSFQPSSDYLIKFKLREFIPFFALSIGFAIPLLVLGYPVYAIMLAMVFLSFPFYLQMRKADSLMEKLPSLLDRLSDYTRVGYSLRGSILRIIESSSNDITKDYLISFVKTLDKKDEFICSPSWTFNAFLEALRRINILGFIDEKVFIEMSSTVQDILNMRNSMKRNLQLFTFISVLTPLILHFSLYSFSFLNFNSKFLLNVIGIYVLTLEILYSKISRLTIFNFPLLLVTTVTTLIVSFIPLSL</sequence>
<evidence type="ECO:0008006" key="4">
    <source>
        <dbReference type="Google" id="ProtNLM"/>
    </source>
</evidence>
<feature type="transmembrane region" description="Helical" evidence="1">
    <location>
        <begin position="420"/>
        <end position="442"/>
    </location>
</feature>
<evidence type="ECO:0000256" key="1">
    <source>
        <dbReference type="SAM" id="Phobius"/>
    </source>
</evidence>
<organism evidence="2 3">
    <name type="scientific">Sulfuracidifex metallicus DSM 6482 = JCM 9184</name>
    <dbReference type="NCBI Taxonomy" id="523847"/>
    <lineage>
        <taxon>Archaea</taxon>
        <taxon>Thermoproteota</taxon>
        <taxon>Thermoprotei</taxon>
        <taxon>Sulfolobales</taxon>
        <taxon>Sulfolobaceae</taxon>
        <taxon>Sulfuracidifex</taxon>
    </lineage>
</organism>
<feature type="transmembrane region" description="Helical" evidence="1">
    <location>
        <begin position="209"/>
        <end position="228"/>
    </location>
</feature>
<feature type="transmembrane region" description="Helical" evidence="1">
    <location>
        <begin position="234"/>
        <end position="254"/>
    </location>
</feature>
<comment type="caution">
    <text evidence="2">The sequence shown here is derived from an EMBL/GenBank/DDBJ whole genome shotgun (WGS) entry which is preliminary data.</text>
</comment>
<dbReference type="NCBIfam" id="NF046075">
    <property type="entry name" value="UpsF"/>
    <property type="match status" value="1"/>
</dbReference>
<dbReference type="EMBL" id="WGGD01000005">
    <property type="protein sequence ID" value="MUN28749.1"/>
    <property type="molecule type" value="Genomic_DNA"/>
</dbReference>